<evidence type="ECO:0008006" key="4">
    <source>
        <dbReference type="Google" id="ProtNLM"/>
    </source>
</evidence>
<keyword evidence="3" id="KW-1185">Reference proteome</keyword>
<dbReference type="GO" id="GO:0003676">
    <property type="term" value="F:nucleic acid binding"/>
    <property type="evidence" value="ECO:0007669"/>
    <property type="project" value="InterPro"/>
</dbReference>
<dbReference type="PANTHER" id="PTHR46060:SF1">
    <property type="entry name" value="MARINER MOS1 TRANSPOSASE-LIKE PROTEIN"/>
    <property type="match status" value="1"/>
</dbReference>
<evidence type="ECO:0000313" key="3">
    <source>
        <dbReference type="Proteomes" id="UP000235965"/>
    </source>
</evidence>
<comment type="caution">
    <text evidence="2">The sequence shown here is derived from an EMBL/GenBank/DDBJ whole genome shotgun (WGS) entry which is preliminary data.</text>
</comment>
<evidence type="ECO:0000313" key="2">
    <source>
        <dbReference type="EMBL" id="PNF30074.1"/>
    </source>
</evidence>
<dbReference type="Proteomes" id="UP000235965">
    <property type="component" value="Unassembled WGS sequence"/>
</dbReference>
<feature type="compositionally biased region" description="Polar residues" evidence="1">
    <location>
        <begin position="107"/>
        <end position="122"/>
    </location>
</feature>
<dbReference type="InterPro" id="IPR036397">
    <property type="entry name" value="RNaseH_sf"/>
</dbReference>
<feature type="region of interest" description="Disordered" evidence="1">
    <location>
        <begin position="101"/>
        <end position="131"/>
    </location>
</feature>
<accession>A0A2J7QNA6</accession>
<dbReference type="AlphaFoldDB" id="A0A2J7QNA6"/>
<protein>
    <recommendedName>
        <fullName evidence="4">Mos1 transposase HTH domain-containing protein</fullName>
    </recommendedName>
</protein>
<name>A0A2J7QNA6_9NEOP</name>
<proteinExistence type="predicted"/>
<dbReference type="InterPro" id="IPR052709">
    <property type="entry name" value="Transposase-MT_Hybrid"/>
</dbReference>
<dbReference type="InParanoid" id="A0A2J7QNA6"/>
<sequence>MGKSLSQTHVCEWCKCFREGRECLENEPHDHRPQTSVTKPNADRTDALIRENRCITIKELGAMLSISVGSVEDIVKYHCTIARPPGNSHEGKVPIQVEDERKAGSLPSRQCTPPYSQDNNGNPPDIEMEPSDTSAAQCQLVPSDFYLFGRFKSDLLGMRVVEDVIQTVREWRRCQPQAFFEKGVRMLPKHCKKCVDSGGEYVED</sequence>
<dbReference type="EMBL" id="NEVH01013196">
    <property type="protein sequence ID" value="PNF30074.1"/>
    <property type="molecule type" value="Genomic_DNA"/>
</dbReference>
<dbReference type="PANTHER" id="PTHR46060">
    <property type="entry name" value="MARINER MOS1 TRANSPOSASE-LIKE PROTEIN"/>
    <property type="match status" value="1"/>
</dbReference>
<gene>
    <name evidence="2" type="ORF">B7P43_G04238</name>
</gene>
<organism evidence="2 3">
    <name type="scientific">Cryptotermes secundus</name>
    <dbReference type="NCBI Taxonomy" id="105785"/>
    <lineage>
        <taxon>Eukaryota</taxon>
        <taxon>Metazoa</taxon>
        <taxon>Ecdysozoa</taxon>
        <taxon>Arthropoda</taxon>
        <taxon>Hexapoda</taxon>
        <taxon>Insecta</taxon>
        <taxon>Pterygota</taxon>
        <taxon>Neoptera</taxon>
        <taxon>Polyneoptera</taxon>
        <taxon>Dictyoptera</taxon>
        <taxon>Blattodea</taxon>
        <taxon>Blattoidea</taxon>
        <taxon>Termitoidae</taxon>
        <taxon>Kalotermitidae</taxon>
        <taxon>Cryptotermitinae</taxon>
        <taxon>Cryptotermes</taxon>
    </lineage>
</organism>
<dbReference type="Gene3D" id="3.30.420.10">
    <property type="entry name" value="Ribonuclease H-like superfamily/Ribonuclease H"/>
    <property type="match status" value="1"/>
</dbReference>
<evidence type="ECO:0000256" key="1">
    <source>
        <dbReference type="SAM" id="MobiDB-lite"/>
    </source>
</evidence>
<reference evidence="2 3" key="1">
    <citation type="submission" date="2017-12" db="EMBL/GenBank/DDBJ databases">
        <title>Hemimetabolous genomes reveal molecular basis of termite eusociality.</title>
        <authorList>
            <person name="Harrison M.C."/>
            <person name="Jongepier E."/>
            <person name="Robertson H.M."/>
            <person name="Arning N."/>
            <person name="Bitard-Feildel T."/>
            <person name="Chao H."/>
            <person name="Childers C.P."/>
            <person name="Dinh H."/>
            <person name="Doddapaneni H."/>
            <person name="Dugan S."/>
            <person name="Gowin J."/>
            <person name="Greiner C."/>
            <person name="Han Y."/>
            <person name="Hu H."/>
            <person name="Hughes D.S.T."/>
            <person name="Huylmans A.-K."/>
            <person name="Kemena C."/>
            <person name="Kremer L.P.M."/>
            <person name="Lee S.L."/>
            <person name="Lopez-Ezquerra A."/>
            <person name="Mallet L."/>
            <person name="Monroy-Kuhn J.M."/>
            <person name="Moser A."/>
            <person name="Murali S.C."/>
            <person name="Muzny D.M."/>
            <person name="Otani S."/>
            <person name="Piulachs M.-D."/>
            <person name="Poelchau M."/>
            <person name="Qu J."/>
            <person name="Schaub F."/>
            <person name="Wada-Katsumata A."/>
            <person name="Worley K.C."/>
            <person name="Xie Q."/>
            <person name="Ylla G."/>
            <person name="Poulsen M."/>
            <person name="Gibbs R.A."/>
            <person name="Schal C."/>
            <person name="Richards S."/>
            <person name="Belles X."/>
            <person name="Korb J."/>
            <person name="Bornberg-Bauer E."/>
        </authorList>
    </citation>
    <scope>NUCLEOTIDE SEQUENCE [LARGE SCALE GENOMIC DNA]</scope>
    <source>
        <tissue evidence="2">Whole body</tissue>
    </source>
</reference>